<evidence type="ECO:0000313" key="1">
    <source>
        <dbReference type="EMBL" id="ANK02487.1"/>
    </source>
</evidence>
<evidence type="ECO:0000313" key="2">
    <source>
        <dbReference type="Proteomes" id="UP000183316"/>
    </source>
</evidence>
<gene>
    <name evidence="1" type="ORF">WLH_01226</name>
</gene>
<protein>
    <submittedName>
        <fullName evidence="1">Uncharacterized protein</fullName>
    </submittedName>
</protein>
<dbReference type="EMBL" id="CP015085">
    <property type="protein sequence ID" value="ANK02487.1"/>
    <property type="molecule type" value="Genomic_DNA"/>
</dbReference>
<name>A0A192C9N5_ECO25</name>
<dbReference type="PATRIC" id="fig|941280.3.peg.1213"/>
<accession>A0A192C9N5</accession>
<reference evidence="1 2" key="1">
    <citation type="submission" date="2016-03" db="EMBL/GenBank/DDBJ databases">
        <title>Genome Sequence and Comparative Pathogenic Determinants of Uropathogenic Escherichia coli O25b:H4, a Clinical Isolate from Saudi Arabia.</title>
        <authorList>
            <person name="Alyamani E.A.J."/>
            <person name="Khiyami M.A."/>
            <person name="Booq R.Y."/>
            <person name="Bahwerth F.S."/>
            <person name="Vaisvil B."/>
            <person name="Schmitt D.P."/>
            <person name="Kapatral V."/>
        </authorList>
    </citation>
    <scope>NUCLEOTIDE SEQUENCE [LARGE SCALE GENOMIC DNA]</scope>
    <source>
        <strain evidence="1 2">O25b:H4</strain>
    </source>
</reference>
<organism evidence="1 2">
    <name type="scientific">Escherichia coli O25b:H4</name>
    <dbReference type="NCBI Taxonomy" id="941280"/>
    <lineage>
        <taxon>Bacteria</taxon>
        <taxon>Pseudomonadati</taxon>
        <taxon>Pseudomonadota</taxon>
        <taxon>Gammaproteobacteria</taxon>
        <taxon>Enterobacterales</taxon>
        <taxon>Enterobacteriaceae</taxon>
        <taxon>Escherichia</taxon>
    </lineage>
</organism>
<dbReference type="AlphaFoldDB" id="A0A192C9N5"/>
<proteinExistence type="predicted"/>
<dbReference type="Proteomes" id="UP000183316">
    <property type="component" value="Chromosome"/>
</dbReference>
<sequence length="84" mass="9287">MILLPVCSGLSGETAMAKLMKASQWGRREFSNGSIPDNRTIKRWVENGLLMGRIVDGSVFVCETEKWGVDSMVSQAVRKLINEG</sequence>